<dbReference type="Proteomes" id="UP000001542">
    <property type="component" value="Unassembled WGS sequence"/>
</dbReference>
<dbReference type="AlphaFoldDB" id="A2DJC9"/>
<keyword evidence="1" id="KW-0175">Coiled coil</keyword>
<evidence type="ECO:0000256" key="1">
    <source>
        <dbReference type="SAM" id="Coils"/>
    </source>
</evidence>
<sequence>MQGSPPPAPLEDVKLQKIEVAGNLEHIEDQLRATEETNAIYNSRIQALEDELSQLNKKSKKAFKYLNSQLEKHQEKGVVLQEVYNKYPDIQFMDQQIKVIEEYCKNSQQFQDRVVDPEFLREMGIKKNTQNPQEKLIKSVDYLIKLYQARYKGVFSFKLMPYNNHTGEELDIINLITALESSIKNSAKKYLIETESLKQEIQELRDEIEKLSRDDF</sequence>
<dbReference type="KEGG" id="tva:5465044"/>
<dbReference type="RefSeq" id="XP_001580502.1">
    <property type="nucleotide sequence ID" value="XM_001580452.1"/>
</dbReference>
<feature type="coiled-coil region" evidence="1">
    <location>
        <begin position="187"/>
        <end position="214"/>
    </location>
</feature>
<name>A2DJC9_TRIV3</name>
<reference evidence="2" key="1">
    <citation type="submission" date="2006-10" db="EMBL/GenBank/DDBJ databases">
        <authorList>
            <person name="Amadeo P."/>
            <person name="Zhao Q."/>
            <person name="Wortman J."/>
            <person name="Fraser-Liggett C."/>
            <person name="Carlton J."/>
        </authorList>
    </citation>
    <scope>NUCLEOTIDE SEQUENCE</scope>
    <source>
        <strain evidence="2">G3</strain>
    </source>
</reference>
<dbReference type="VEuPathDB" id="TrichDB:TVAG_136470"/>
<gene>
    <name evidence="2" type="ORF">TVAG_136470</name>
</gene>
<protein>
    <submittedName>
        <fullName evidence="2">Uncharacterized protein</fullName>
    </submittedName>
</protein>
<dbReference type="InParanoid" id="A2DJC9"/>
<proteinExistence type="predicted"/>
<evidence type="ECO:0000313" key="3">
    <source>
        <dbReference type="Proteomes" id="UP000001542"/>
    </source>
</evidence>
<accession>A2DJC9</accession>
<evidence type="ECO:0000313" key="2">
    <source>
        <dbReference type="EMBL" id="EAY19516.1"/>
    </source>
</evidence>
<dbReference type="SMR" id="A2DJC9"/>
<feature type="coiled-coil region" evidence="1">
    <location>
        <begin position="24"/>
        <end position="65"/>
    </location>
</feature>
<organism evidence="2 3">
    <name type="scientific">Trichomonas vaginalis (strain ATCC PRA-98 / G3)</name>
    <dbReference type="NCBI Taxonomy" id="412133"/>
    <lineage>
        <taxon>Eukaryota</taxon>
        <taxon>Metamonada</taxon>
        <taxon>Parabasalia</taxon>
        <taxon>Trichomonadida</taxon>
        <taxon>Trichomonadidae</taxon>
        <taxon>Trichomonas</taxon>
    </lineage>
</organism>
<keyword evidence="3" id="KW-1185">Reference proteome</keyword>
<reference evidence="2" key="2">
    <citation type="journal article" date="2007" name="Science">
        <title>Draft genome sequence of the sexually transmitted pathogen Trichomonas vaginalis.</title>
        <authorList>
            <person name="Carlton J.M."/>
            <person name="Hirt R.P."/>
            <person name="Silva J.C."/>
            <person name="Delcher A.L."/>
            <person name="Schatz M."/>
            <person name="Zhao Q."/>
            <person name="Wortman J.R."/>
            <person name="Bidwell S.L."/>
            <person name="Alsmark U.C.M."/>
            <person name="Besteiro S."/>
            <person name="Sicheritz-Ponten T."/>
            <person name="Noel C.J."/>
            <person name="Dacks J.B."/>
            <person name="Foster P.G."/>
            <person name="Simillion C."/>
            <person name="Van de Peer Y."/>
            <person name="Miranda-Saavedra D."/>
            <person name="Barton G.J."/>
            <person name="Westrop G.D."/>
            <person name="Mueller S."/>
            <person name="Dessi D."/>
            <person name="Fiori P.L."/>
            <person name="Ren Q."/>
            <person name="Paulsen I."/>
            <person name="Zhang H."/>
            <person name="Bastida-Corcuera F.D."/>
            <person name="Simoes-Barbosa A."/>
            <person name="Brown M.T."/>
            <person name="Hayes R.D."/>
            <person name="Mukherjee M."/>
            <person name="Okumura C.Y."/>
            <person name="Schneider R."/>
            <person name="Smith A.J."/>
            <person name="Vanacova S."/>
            <person name="Villalvazo M."/>
            <person name="Haas B.J."/>
            <person name="Pertea M."/>
            <person name="Feldblyum T.V."/>
            <person name="Utterback T.R."/>
            <person name="Shu C.L."/>
            <person name="Osoegawa K."/>
            <person name="de Jong P.J."/>
            <person name="Hrdy I."/>
            <person name="Horvathova L."/>
            <person name="Zubacova Z."/>
            <person name="Dolezal P."/>
            <person name="Malik S.B."/>
            <person name="Logsdon J.M. Jr."/>
            <person name="Henze K."/>
            <person name="Gupta A."/>
            <person name="Wang C.C."/>
            <person name="Dunne R.L."/>
            <person name="Upcroft J.A."/>
            <person name="Upcroft P."/>
            <person name="White O."/>
            <person name="Salzberg S.L."/>
            <person name="Tang P."/>
            <person name="Chiu C.-H."/>
            <person name="Lee Y.-S."/>
            <person name="Embley T.M."/>
            <person name="Coombs G.H."/>
            <person name="Mottram J.C."/>
            <person name="Tachezy J."/>
            <person name="Fraser-Liggett C.M."/>
            <person name="Johnson P.J."/>
        </authorList>
    </citation>
    <scope>NUCLEOTIDE SEQUENCE [LARGE SCALE GENOMIC DNA]</scope>
    <source>
        <strain evidence="2">G3</strain>
    </source>
</reference>
<dbReference type="EMBL" id="DS113207">
    <property type="protein sequence ID" value="EAY19516.1"/>
    <property type="molecule type" value="Genomic_DNA"/>
</dbReference>
<dbReference type="VEuPathDB" id="TrichDB:TVAGG3_0543470"/>